<dbReference type="PANTHER" id="PTHR10972:SF141">
    <property type="entry name" value="OXYSTEROL-BINDING PROTEIN"/>
    <property type="match status" value="1"/>
</dbReference>
<evidence type="ECO:0000256" key="3">
    <source>
        <dbReference type="ARBA" id="ARBA00023121"/>
    </source>
</evidence>
<dbReference type="GO" id="GO:0016020">
    <property type="term" value="C:membrane"/>
    <property type="evidence" value="ECO:0007669"/>
    <property type="project" value="TreeGrafter"/>
</dbReference>
<comment type="similarity">
    <text evidence="4">Belongs to the OSBP family.</text>
</comment>
<feature type="domain" description="PH" evidence="7">
    <location>
        <begin position="84"/>
        <end position="183"/>
    </location>
</feature>
<accession>A0A7R9FNW1</accession>
<dbReference type="SMART" id="SM00233">
    <property type="entry name" value="PH"/>
    <property type="match status" value="1"/>
</dbReference>
<keyword evidence="1 5" id="KW-0813">Transport</keyword>
<keyword evidence="3" id="KW-0446">Lipid-binding</keyword>
<dbReference type="AlphaFoldDB" id="A0A7R9FNW1"/>
<evidence type="ECO:0000256" key="2">
    <source>
        <dbReference type="ARBA" id="ARBA00023055"/>
    </source>
</evidence>
<evidence type="ECO:0000256" key="6">
    <source>
        <dbReference type="SAM" id="MobiDB-lite"/>
    </source>
</evidence>
<dbReference type="EMBL" id="CAJPEV010002528">
    <property type="protein sequence ID" value="CAG0897205.1"/>
    <property type="molecule type" value="Genomic_DNA"/>
</dbReference>
<dbReference type="EMBL" id="LR902045">
    <property type="protein sequence ID" value="CAD7249862.1"/>
    <property type="molecule type" value="Genomic_DNA"/>
</dbReference>
<dbReference type="GO" id="GO:0005829">
    <property type="term" value="C:cytosol"/>
    <property type="evidence" value="ECO:0007669"/>
    <property type="project" value="TreeGrafter"/>
</dbReference>
<feature type="region of interest" description="Disordered" evidence="6">
    <location>
        <begin position="298"/>
        <end position="318"/>
    </location>
</feature>
<dbReference type="InterPro" id="IPR000648">
    <property type="entry name" value="Oxysterol-bd"/>
</dbReference>
<evidence type="ECO:0000313" key="8">
    <source>
        <dbReference type="EMBL" id="CAD7249862.1"/>
    </source>
</evidence>
<dbReference type="PROSITE" id="PS01013">
    <property type="entry name" value="OSBP"/>
    <property type="match status" value="1"/>
</dbReference>
<evidence type="ECO:0000256" key="4">
    <source>
        <dbReference type="RuleBase" id="RU003844"/>
    </source>
</evidence>
<sequence>MPSENGISPFPFGNGDSETGIRKRGFGKGNSENGDSETREISRSPTLQLAFAVRRSAELGRPPRGGSRPGMEMEMPNSTGPEMRQPLQGQLLKFTNVVKGWQYRHFILDPERGILEYYVDAHDSQKKSRPRGFVHLAGAVISPSDEDSQTFTVNAACGEVYKLKALDAKERQHWVMRIRAVCERHTQAIAQSNPPLPPREHRNHSSGTPPVDPRVNYPSLTVMDAFSSARHILNHASGNHQALAAAIEKLPTSGNGLTCTNPELLLLKATSHATLNTLEQCLNILQLQQQAILLGASSSHMRSQKRRPKQTMPSQAPLPAPLSAEVMWTGPTVTTIHSTTQHHVISPQTLNELVEPVVIDAADEETDSEDNPGEMQEKETTTTEEYKARILTLLSPLQLGMDLTKVSLPTFILEPKSLLETFADFMGHGHQFFSLSACCRIVDEESPEQRMLAVVEWYLCTIHLGRRGSSAKKPYNPTLGESFYCSWKIPRGAAQKPDQNQSESASSPDSIFIRYTGEQVSHHPPVSAFYVECPEKGICFNAHILSKTRFMGMSIGVNLVGEGKLYLVPHNECYTLTFPSAYGRAILTSPWSELGGKVTISCSNSGIAASITFHTKPYFGDKLHRVTGDIKDSLSQVIWKFQGDWVSGYDFTHSAQGTGHRLDLKNQKIFQKRVRPVTKQEDIESRKLWQNVSMAILEGDYNTATEHKKFLEDRERAKEAERLGSVQEFSPRYFQPQGDNVWIYKEPLCPKGKLKRSDSTSTCSSGKDQGNKAKQLARDLKDRIKSGLS</sequence>
<dbReference type="CDD" id="cd13291">
    <property type="entry name" value="PH_ORP10_ORP11"/>
    <property type="match status" value="1"/>
</dbReference>
<dbReference type="Pfam" id="PF01237">
    <property type="entry name" value="Oxysterol_BP"/>
    <property type="match status" value="1"/>
</dbReference>
<dbReference type="Pfam" id="PF00169">
    <property type="entry name" value="PH"/>
    <property type="match status" value="1"/>
</dbReference>
<dbReference type="FunFam" id="2.30.29.30:FF:000154">
    <property type="entry name" value="Oxysterol-binding protein"/>
    <property type="match status" value="1"/>
</dbReference>
<feature type="compositionally biased region" description="Polar residues" evidence="6">
    <location>
        <begin position="759"/>
        <end position="768"/>
    </location>
</feature>
<evidence type="ECO:0000256" key="5">
    <source>
        <dbReference type="RuleBase" id="RU003845"/>
    </source>
</evidence>
<feature type="region of interest" description="Disordered" evidence="6">
    <location>
        <begin position="189"/>
        <end position="215"/>
    </location>
</feature>
<dbReference type="InterPro" id="IPR011993">
    <property type="entry name" value="PH-like_dom_sf"/>
</dbReference>
<dbReference type="Gene3D" id="2.30.29.30">
    <property type="entry name" value="Pleckstrin-homology domain (PH domain)/Phosphotyrosine-binding domain (PTB)"/>
    <property type="match status" value="1"/>
</dbReference>
<feature type="compositionally biased region" description="Acidic residues" evidence="6">
    <location>
        <begin position="363"/>
        <end position="372"/>
    </location>
</feature>
<feature type="region of interest" description="Disordered" evidence="6">
    <location>
        <begin position="751"/>
        <end position="789"/>
    </location>
</feature>
<evidence type="ECO:0000256" key="1">
    <source>
        <dbReference type="ARBA" id="ARBA00022448"/>
    </source>
</evidence>
<gene>
    <name evidence="8" type="ORF">DSTB1V02_LOCUS9648</name>
</gene>
<dbReference type="InterPro" id="IPR037239">
    <property type="entry name" value="OSBP_sf"/>
</dbReference>
<feature type="region of interest" description="Disordered" evidence="6">
    <location>
        <begin position="1"/>
        <end position="84"/>
    </location>
</feature>
<feature type="compositionally biased region" description="Low complexity" evidence="6">
    <location>
        <begin position="60"/>
        <end position="70"/>
    </location>
</feature>
<dbReference type="SUPFAM" id="SSF50729">
    <property type="entry name" value="PH domain-like"/>
    <property type="match status" value="1"/>
</dbReference>
<feature type="region of interest" description="Disordered" evidence="6">
    <location>
        <begin position="363"/>
        <end position="383"/>
    </location>
</feature>
<dbReference type="Gene3D" id="2.40.160.120">
    <property type="match status" value="1"/>
</dbReference>
<dbReference type="PANTHER" id="PTHR10972">
    <property type="entry name" value="OXYSTEROL-BINDING PROTEIN-RELATED"/>
    <property type="match status" value="1"/>
</dbReference>
<proteinExistence type="inferred from homology"/>
<reference evidence="8" key="1">
    <citation type="submission" date="2020-11" db="EMBL/GenBank/DDBJ databases">
        <authorList>
            <person name="Tran Van P."/>
        </authorList>
    </citation>
    <scope>NUCLEOTIDE SEQUENCE</scope>
</reference>
<feature type="compositionally biased region" description="Basic and acidic residues" evidence="6">
    <location>
        <begin position="776"/>
        <end position="789"/>
    </location>
</feature>
<dbReference type="Gene3D" id="1.10.287.2720">
    <property type="match status" value="1"/>
</dbReference>
<dbReference type="GO" id="GO:0006869">
    <property type="term" value="P:lipid transport"/>
    <property type="evidence" value="ECO:0007669"/>
    <property type="project" value="UniProtKB-KW"/>
</dbReference>
<dbReference type="OrthoDB" id="48057at2759"/>
<dbReference type="GO" id="GO:0032934">
    <property type="term" value="F:sterol binding"/>
    <property type="evidence" value="ECO:0007669"/>
    <property type="project" value="TreeGrafter"/>
</dbReference>
<keyword evidence="9" id="KW-1185">Reference proteome</keyword>
<organism evidence="8">
    <name type="scientific">Darwinula stevensoni</name>
    <dbReference type="NCBI Taxonomy" id="69355"/>
    <lineage>
        <taxon>Eukaryota</taxon>
        <taxon>Metazoa</taxon>
        <taxon>Ecdysozoa</taxon>
        <taxon>Arthropoda</taxon>
        <taxon>Crustacea</taxon>
        <taxon>Oligostraca</taxon>
        <taxon>Ostracoda</taxon>
        <taxon>Podocopa</taxon>
        <taxon>Podocopida</taxon>
        <taxon>Darwinulocopina</taxon>
        <taxon>Darwinuloidea</taxon>
        <taxon>Darwinulidae</taxon>
        <taxon>Darwinula</taxon>
    </lineage>
</organism>
<dbReference type="InterPro" id="IPR001849">
    <property type="entry name" value="PH_domain"/>
</dbReference>
<dbReference type="InterPro" id="IPR018494">
    <property type="entry name" value="Oxysterol-bd_CS"/>
</dbReference>
<protein>
    <recommendedName>
        <fullName evidence="5">Oxysterol-binding protein</fullName>
    </recommendedName>
</protein>
<name>A0A7R9FNW1_9CRUS</name>
<keyword evidence="2 5" id="KW-0445">Lipid transport</keyword>
<dbReference type="Proteomes" id="UP000677054">
    <property type="component" value="Unassembled WGS sequence"/>
</dbReference>
<evidence type="ECO:0000259" key="7">
    <source>
        <dbReference type="PROSITE" id="PS50003"/>
    </source>
</evidence>
<dbReference type="PROSITE" id="PS50003">
    <property type="entry name" value="PH_DOMAIN"/>
    <property type="match status" value="1"/>
</dbReference>
<dbReference type="Gene3D" id="3.30.70.3490">
    <property type="match status" value="1"/>
</dbReference>
<evidence type="ECO:0000313" key="9">
    <source>
        <dbReference type="Proteomes" id="UP000677054"/>
    </source>
</evidence>
<dbReference type="SUPFAM" id="SSF144000">
    <property type="entry name" value="Oxysterol-binding protein-like"/>
    <property type="match status" value="1"/>
</dbReference>